<sequence length="101" mass="11440">MYSPFFLPDSEEEEQFGKGITETNFNPTSEVIKPKEHNLGLELAAIVTPVEKLWWWLHDLSTGRTAINDKTIKSQIIAFVIERETMTEKGVATGRSVSGDW</sequence>
<proteinExistence type="predicted"/>
<dbReference type="Proteomes" id="UP000326396">
    <property type="component" value="Linkage Group LG11"/>
</dbReference>
<evidence type="ECO:0000313" key="2">
    <source>
        <dbReference type="EMBL" id="KAD6796011.1"/>
    </source>
</evidence>
<dbReference type="EMBL" id="SZYD01000003">
    <property type="protein sequence ID" value="KAD6796011.1"/>
    <property type="molecule type" value="Genomic_DNA"/>
</dbReference>
<comment type="caution">
    <text evidence="2">The sequence shown here is derived from an EMBL/GenBank/DDBJ whole genome shotgun (WGS) entry which is preliminary data.</text>
</comment>
<evidence type="ECO:0000256" key="1">
    <source>
        <dbReference type="SAM" id="MobiDB-lite"/>
    </source>
</evidence>
<accession>A0A5N6PQS3</accession>
<organism evidence="2 3">
    <name type="scientific">Mikania micrantha</name>
    <name type="common">bitter vine</name>
    <dbReference type="NCBI Taxonomy" id="192012"/>
    <lineage>
        <taxon>Eukaryota</taxon>
        <taxon>Viridiplantae</taxon>
        <taxon>Streptophyta</taxon>
        <taxon>Embryophyta</taxon>
        <taxon>Tracheophyta</taxon>
        <taxon>Spermatophyta</taxon>
        <taxon>Magnoliopsida</taxon>
        <taxon>eudicotyledons</taxon>
        <taxon>Gunneridae</taxon>
        <taxon>Pentapetalae</taxon>
        <taxon>asterids</taxon>
        <taxon>campanulids</taxon>
        <taxon>Asterales</taxon>
        <taxon>Asteraceae</taxon>
        <taxon>Asteroideae</taxon>
        <taxon>Heliantheae alliance</taxon>
        <taxon>Eupatorieae</taxon>
        <taxon>Mikania</taxon>
    </lineage>
</organism>
<keyword evidence="3" id="KW-1185">Reference proteome</keyword>
<gene>
    <name evidence="2" type="ORF">E3N88_06907</name>
</gene>
<dbReference type="AlphaFoldDB" id="A0A5N6PQS3"/>
<feature type="region of interest" description="Disordered" evidence="1">
    <location>
        <begin position="1"/>
        <end position="24"/>
    </location>
</feature>
<reference evidence="2 3" key="1">
    <citation type="submission" date="2019-05" db="EMBL/GenBank/DDBJ databases">
        <title>Mikania micrantha, genome provides insights into the molecular mechanism of rapid growth.</title>
        <authorList>
            <person name="Liu B."/>
        </authorList>
    </citation>
    <scope>NUCLEOTIDE SEQUENCE [LARGE SCALE GENOMIC DNA]</scope>
    <source>
        <strain evidence="2">NLD-2019</strain>
        <tissue evidence="2">Leaf</tissue>
    </source>
</reference>
<name>A0A5N6PQS3_9ASTR</name>
<protein>
    <submittedName>
        <fullName evidence="2">Uncharacterized protein</fullName>
    </submittedName>
</protein>
<evidence type="ECO:0000313" key="3">
    <source>
        <dbReference type="Proteomes" id="UP000326396"/>
    </source>
</evidence>